<keyword evidence="2" id="KW-1185">Reference proteome</keyword>
<evidence type="ECO:0000313" key="1">
    <source>
        <dbReference type="EMBL" id="MFK7160892.1"/>
    </source>
</evidence>
<reference evidence="1 2" key="1">
    <citation type="submission" date="2024-02" db="EMBL/GenBank/DDBJ databases">
        <title>Marinospirillum sp. MEB 164 isolated from Lonar lake sediment.</title>
        <authorList>
            <person name="Joshi A."/>
            <person name="Thite S."/>
        </authorList>
    </citation>
    <scope>NUCLEOTIDE SEQUENCE [LARGE SCALE GENOMIC DNA]</scope>
    <source>
        <strain evidence="1 2">MEB164</strain>
    </source>
</reference>
<name>A0ABW8PX70_9GAMM</name>
<dbReference type="RefSeq" id="WP_405339051.1">
    <property type="nucleotide sequence ID" value="NZ_JBANFI010000004.1"/>
</dbReference>
<dbReference type="EMBL" id="JBANFI010000004">
    <property type="protein sequence ID" value="MFK7160892.1"/>
    <property type="molecule type" value="Genomic_DNA"/>
</dbReference>
<proteinExistence type="predicted"/>
<evidence type="ECO:0008006" key="3">
    <source>
        <dbReference type="Google" id="ProtNLM"/>
    </source>
</evidence>
<sequence length="473" mass="54604">MSYPHFQSSYTLNMMTTLHYYSCWLAISLSLAFAPAYAVDLPHIETLEARLTTESIDPSQPTQDASAVFNELQALEYWFAGQAEYDHLYARTALLSGHPAEALWPLERLVASAPTNAEYRLLLAQAHLTLGRPQLAILQLERAQQLVELRSDQAESLDVLLLQAVEQSNQEAQPAFQLLTRIELGLGYDSNVSTAPGYRFELNQRLGEETPSLISELRLMQRLSWKAQDSIRIEAGYQLRDFRPYQEQDFTRQHLRLFLGTHKVQHRWQWSLTPQLTWSWKDGQYEYRDSTLGGQAQYQASHNMTWLLFGQWSQLSYQEPWEQNTAYLRLAGGGWSHVYRLTPTQPLRVTLMGYAMQADQDTHPRGDYLGLGANFNAAWSYSTRWVYTAAYSGLYRDFSCSAQQQQLAAQQDFSCNPQRRDFYSQTTFSGRYQLKPQLALIPQLSWTHQTSNEAPFDYRRLSAKVSLRYDFPH</sequence>
<dbReference type="Proteomes" id="UP001621714">
    <property type="component" value="Unassembled WGS sequence"/>
</dbReference>
<accession>A0ABW8PX70</accession>
<dbReference type="SUPFAM" id="SSF48452">
    <property type="entry name" value="TPR-like"/>
    <property type="match status" value="1"/>
</dbReference>
<dbReference type="InterPro" id="IPR011990">
    <property type="entry name" value="TPR-like_helical_dom_sf"/>
</dbReference>
<protein>
    <recommendedName>
        <fullName evidence="3">Tetratricopeptide repeat-containing protein</fullName>
    </recommendedName>
</protein>
<gene>
    <name evidence="1" type="ORF">V6U78_07580</name>
</gene>
<dbReference type="Gene3D" id="1.25.40.10">
    <property type="entry name" value="Tetratricopeptide repeat domain"/>
    <property type="match status" value="1"/>
</dbReference>
<evidence type="ECO:0000313" key="2">
    <source>
        <dbReference type="Proteomes" id="UP001621714"/>
    </source>
</evidence>
<comment type="caution">
    <text evidence="1">The sequence shown here is derived from an EMBL/GenBank/DDBJ whole genome shotgun (WGS) entry which is preliminary data.</text>
</comment>
<organism evidence="1 2">
    <name type="scientific">Marinospirillum alkalitolerans</name>
    <dbReference type="NCBI Taxonomy" id="3123374"/>
    <lineage>
        <taxon>Bacteria</taxon>
        <taxon>Pseudomonadati</taxon>
        <taxon>Pseudomonadota</taxon>
        <taxon>Gammaproteobacteria</taxon>
        <taxon>Oceanospirillales</taxon>
        <taxon>Oceanospirillaceae</taxon>
        <taxon>Marinospirillum</taxon>
    </lineage>
</organism>